<dbReference type="RefSeq" id="WP_380594897.1">
    <property type="nucleotide sequence ID" value="NZ_JBHSDU010000001.1"/>
</dbReference>
<comment type="function">
    <text evidence="5">O-methyltransferase that catalyzes the 2 O-methylation steps in the ubiquinone biosynthetic pathway.</text>
</comment>
<comment type="similarity">
    <text evidence="5">Belongs to the methyltransferase superfamily. UbiG/COQ3 family.</text>
</comment>
<evidence type="ECO:0000256" key="5">
    <source>
        <dbReference type="HAMAP-Rule" id="MF_00472"/>
    </source>
</evidence>
<dbReference type="InterPro" id="IPR010233">
    <property type="entry name" value="UbiG_MeTrfase"/>
</dbReference>
<keyword evidence="2 5" id="KW-0808">Transferase</keyword>
<keyword evidence="4 5" id="KW-0949">S-adenosyl-L-methionine</keyword>
<dbReference type="PANTHER" id="PTHR43464">
    <property type="entry name" value="METHYLTRANSFERASE"/>
    <property type="match status" value="1"/>
</dbReference>
<sequence length="237" mass="26221">MNAAAASNHDPAEIARFDDIAQRWWDPKGEFRPLHVLNPVRLDYVDEGASLRGKRVLDVGCGGGILSEAMAKRGAQVTGIDLAPQTIEVAELHALESQLTIRYLRESAETHAAHSPGAYDIVTCMEMLEHVPEPQSVLRALHDLVKPGGDIFVSTLNRNLKAYLLAVVGAEYVLNLLPRGTHSYERFIKPSEMSRWARGTGLNVVDLAGLAYDPLQHTARRTGDVSVNYMMHLKRDF</sequence>
<feature type="binding site" evidence="5">
    <location>
        <position position="125"/>
    </location>
    <ligand>
        <name>S-adenosyl-L-methionine</name>
        <dbReference type="ChEBI" id="CHEBI:59789"/>
    </ligand>
</feature>
<evidence type="ECO:0000313" key="6">
    <source>
        <dbReference type="EMBL" id="MFC4308079.1"/>
    </source>
</evidence>
<dbReference type="Proteomes" id="UP001595904">
    <property type="component" value="Unassembled WGS sequence"/>
</dbReference>
<dbReference type="SUPFAM" id="SSF53335">
    <property type="entry name" value="S-adenosyl-L-methionine-dependent methyltransferases"/>
    <property type="match status" value="1"/>
</dbReference>
<evidence type="ECO:0000313" key="7">
    <source>
        <dbReference type="Proteomes" id="UP001595904"/>
    </source>
</evidence>
<dbReference type="EC" id="2.1.1.222" evidence="5"/>
<dbReference type="CDD" id="cd02440">
    <property type="entry name" value="AdoMet_MTases"/>
    <property type="match status" value="1"/>
</dbReference>
<evidence type="ECO:0000256" key="1">
    <source>
        <dbReference type="ARBA" id="ARBA00022603"/>
    </source>
</evidence>
<dbReference type="EC" id="2.1.1.64" evidence="5"/>
<dbReference type="GO" id="GO:0061542">
    <property type="term" value="F:3-demethylubiquinol 3-O-methyltransferase activity"/>
    <property type="evidence" value="ECO:0007669"/>
    <property type="project" value="UniProtKB-EC"/>
</dbReference>
<dbReference type="Gene3D" id="3.40.50.150">
    <property type="entry name" value="Vaccinia Virus protein VP39"/>
    <property type="match status" value="1"/>
</dbReference>
<comment type="pathway">
    <text evidence="5">Cofactor biosynthesis; ubiquinone biosynthesis.</text>
</comment>
<comment type="catalytic activity">
    <reaction evidence="5">
        <text>a 3-(all-trans-polyprenyl)benzene-1,2-diol + S-adenosyl-L-methionine = a 2-methoxy-6-(all-trans-polyprenyl)phenol + S-adenosyl-L-homocysteine + H(+)</text>
        <dbReference type="Rhea" id="RHEA:31411"/>
        <dbReference type="Rhea" id="RHEA-COMP:9550"/>
        <dbReference type="Rhea" id="RHEA-COMP:9551"/>
        <dbReference type="ChEBI" id="CHEBI:15378"/>
        <dbReference type="ChEBI" id="CHEBI:57856"/>
        <dbReference type="ChEBI" id="CHEBI:59789"/>
        <dbReference type="ChEBI" id="CHEBI:62729"/>
        <dbReference type="ChEBI" id="CHEBI:62731"/>
        <dbReference type="EC" id="2.1.1.222"/>
    </reaction>
</comment>
<dbReference type="EMBL" id="JBHSDU010000001">
    <property type="protein sequence ID" value="MFC4308079.1"/>
    <property type="molecule type" value="Genomic_DNA"/>
</dbReference>
<dbReference type="InterPro" id="IPR029063">
    <property type="entry name" value="SAM-dependent_MTases_sf"/>
</dbReference>
<gene>
    <name evidence="5 6" type="primary">ubiG</name>
    <name evidence="6" type="ORF">ACFPN2_03200</name>
</gene>
<evidence type="ECO:0000256" key="3">
    <source>
        <dbReference type="ARBA" id="ARBA00022688"/>
    </source>
</evidence>
<reference evidence="7" key="1">
    <citation type="journal article" date="2019" name="Int. J. Syst. Evol. Microbiol.">
        <title>The Global Catalogue of Microorganisms (GCM) 10K type strain sequencing project: providing services to taxonomists for standard genome sequencing and annotation.</title>
        <authorList>
            <consortium name="The Broad Institute Genomics Platform"/>
            <consortium name="The Broad Institute Genome Sequencing Center for Infectious Disease"/>
            <person name="Wu L."/>
            <person name="Ma J."/>
        </authorList>
    </citation>
    <scope>NUCLEOTIDE SEQUENCE [LARGE SCALE GENOMIC DNA]</scope>
    <source>
        <strain evidence="7">CGMCC 1.10759</strain>
    </source>
</reference>
<keyword evidence="1 5" id="KW-0489">Methyltransferase</keyword>
<dbReference type="GO" id="GO:0102208">
    <property type="term" value="F:2-polyprenyl-6-hydroxyphenol methylase activity"/>
    <property type="evidence" value="ECO:0007669"/>
    <property type="project" value="UniProtKB-EC"/>
</dbReference>
<dbReference type="Pfam" id="PF13489">
    <property type="entry name" value="Methyltransf_23"/>
    <property type="match status" value="1"/>
</dbReference>
<accession>A0ABV8SNJ9</accession>
<dbReference type="NCBIfam" id="TIGR01983">
    <property type="entry name" value="UbiG"/>
    <property type="match status" value="1"/>
</dbReference>
<dbReference type="GO" id="GO:0032259">
    <property type="term" value="P:methylation"/>
    <property type="evidence" value="ECO:0007669"/>
    <property type="project" value="UniProtKB-KW"/>
</dbReference>
<feature type="binding site" evidence="5">
    <location>
        <position position="81"/>
    </location>
    <ligand>
        <name>S-adenosyl-L-methionine</name>
        <dbReference type="ChEBI" id="CHEBI:59789"/>
    </ligand>
</feature>
<name>A0ABV8SNJ9_9GAMM</name>
<feature type="binding site" evidence="5">
    <location>
        <position position="41"/>
    </location>
    <ligand>
        <name>S-adenosyl-L-methionine</name>
        <dbReference type="ChEBI" id="CHEBI:59789"/>
    </ligand>
</feature>
<feature type="binding site" evidence="5">
    <location>
        <position position="60"/>
    </location>
    <ligand>
        <name>S-adenosyl-L-methionine</name>
        <dbReference type="ChEBI" id="CHEBI:59789"/>
    </ligand>
</feature>
<keyword evidence="7" id="KW-1185">Reference proteome</keyword>
<evidence type="ECO:0000256" key="4">
    <source>
        <dbReference type="ARBA" id="ARBA00022691"/>
    </source>
</evidence>
<dbReference type="HAMAP" id="MF_00472">
    <property type="entry name" value="UbiG"/>
    <property type="match status" value="1"/>
</dbReference>
<comment type="catalytic activity">
    <reaction evidence="5">
        <text>a 3-demethylubiquinol + S-adenosyl-L-methionine = a ubiquinol + S-adenosyl-L-homocysteine + H(+)</text>
        <dbReference type="Rhea" id="RHEA:44380"/>
        <dbReference type="Rhea" id="RHEA-COMP:9566"/>
        <dbReference type="Rhea" id="RHEA-COMP:10914"/>
        <dbReference type="ChEBI" id="CHEBI:15378"/>
        <dbReference type="ChEBI" id="CHEBI:17976"/>
        <dbReference type="ChEBI" id="CHEBI:57856"/>
        <dbReference type="ChEBI" id="CHEBI:59789"/>
        <dbReference type="ChEBI" id="CHEBI:84422"/>
        <dbReference type="EC" id="2.1.1.64"/>
    </reaction>
</comment>
<keyword evidence="3 5" id="KW-0831">Ubiquinone biosynthesis</keyword>
<organism evidence="6 7">
    <name type="scientific">Steroidobacter flavus</name>
    <dbReference type="NCBI Taxonomy" id="1842136"/>
    <lineage>
        <taxon>Bacteria</taxon>
        <taxon>Pseudomonadati</taxon>
        <taxon>Pseudomonadota</taxon>
        <taxon>Gammaproteobacteria</taxon>
        <taxon>Steroidobacterales</taxon>
        <taxon>Steroidobacteraceae</taxon>
        <taxon>Steroidobacter</taxon>
    </lineage>
</organism>
<protein>
    <recommendedName>
        <fullName evidence="5">Ubiquinone biosynthesis O-methyltransferase</fullName>
    </recommendedName>
    <alternativeName>
        <fullName evidence="5">2-polyprenyl-6-hydroxyphenol methylase</fullName>
        <ecNumber evidence="5">2.1.1.222</ecNumber>
    </alternativeName>
    <alternativeName>
        <fullName evidence="5">3-demethylubiquinone 3-O-methyltransferase</fullName>
        <ecNumber evidence="5">2.1.1.64</ecNumber>
    </alternativeName>
</protein>
<evidence type="ECO:0000256" key="2">
    <source>
        <dbReference type="ARBA" id="ARBA00022679"/>
    </source>
</evidence>
<comment type="caution">
    <text evidence="6">The sequence shown here is derived from an EMBL/GenBank/DDBJ whole genome shotgun (WGS) entry which is preliminary data.</text>
</comment>
<proteinExistence type="inferred from homology"/>
<dbReference type="PANTHER" id="PTHR43464:SF19">
    <property type="entry name" value="UBIQUINONE BIOSYNTHESIS O-METHYLTRANSFERASE, MITOCHONDRIAL"/>
    <property type="match status" value="1"/>
</dbReference>